<organism evidence="8 9">
    <name type="scientific">Fictibacillus phosphorivorans</name>
    <dbReference type="NCBI Taxonomy" id="1221500"/>
    <lineage>
        <taxon>Bacteria</taxon>
        <taxon>Bacillati</taxon>
        <taxon>Bacillota</taxon>
        <taxon>Bacilli</taxon>
        <taxon>Bacillales</taxon>
        <taxon>Fictibacillaceae</taxon>
        <taxon>Fictibacillus</taxon>
    </lineage>
</organism>
<keyword evidence="6" id="KW-0732">Signal</keyword>
<feature type="binding site" evidence="3">
    <location>
        <position position="85"/>
    </location>
    <ligand>
        <name>Cu cation</name>
        <dbReference type="ChEBI" id="CHEBI:23378"/>
    </ligand>
</feature>
<evidence type="ECO:0000256" key="3">
    <source>
        <dbReference type="PIRSR" id="PIRSR603782-1"/>
    </source>
</evidence>
<feature type="binding site" evidence="3">
    <location>
        <position position="89"/>
    </location>
    <ligand>
        <name>Cu cation</name>
        <dbReference type="ChEBI" id="CHEBI:23378"/>
    </ligand>
</feature>
<protein>
    <recommendedName>
        <fullName evidence="7">Thioredoxin domain-containing protein</fullName>
    </recommendedName>
</protein>
<dbReference type="SUPFAM" id="SSF52833">
    <property type="entry name" value="Thioredoxin-like"/>
    <property type="match status" value="1"/>
</dbReference>
<name>A0A160IKW7_9BACL</name>
<dbReference type="Gene3D" id="3.40.30.10">
    <property type="entry name" value="Glutaredoxin"/>
    <property type="match status" value="1"/>
</dbReference>
<dbReference type="PANTHER" id="PTHR12151">
    <property type="entry name" value="ELECTRON TRANSPORT PROTIN SCO1/SENC FAMILY MEMBER"/>
    <property type="match status" value="1"/>
</dbReference>
<evidence type="ECO:0000256" key="6">
    <source>
        <dbReference type="SAM" id="SignalP"/>
    </source>
</evidence>
<dbReference type="PANTHER" id="PTHR12151:SF25">
    <property type="entry name" value="LINALOOL DEHYDRATASE_ISOMERASE DOMAIN-CONTAINING PROTEIN"/>
    <property type="match status" value="1"/>
</dbReference>
<dbReference type="AlphaFoldDB" id="A0A160IKW7"/>
<gene>
    <name evidence="8" type="ORF">ABE65_004780</name>
</gene>
<evidence type="ECO:0000313" key="8">
    <source>
        <dbReference type="EMBL" id="ANC76160.1"/>
    </source>
</evidence>
<dbReference type="RefSeq" id="WP_066391919.1">
    <property type="nucleotide sequence ID" value="NZ_CP015378.1"/>
</dbReference>
<evidence type="ECO:0000259" key="7">
    <source>
        <dbReference type="PROSITE" id="PS51352"/>
    </source>
</evidence>
<evidence type="ECO:0000256" key="4">
    <source>
        <dbReference type="PIRSR" id="PIRSR603782-2"/>
    </source>
</evidence>
<dbReference type="GO" id="GO:0046872">
    <property type="term" value="F:metal ion binding"/>
    <property type="evidence" value="ECO:0007669"/>
    <property type="project" value="UniProtKB-KW"/>
</dbReference>
<feature type="region of interest" description="Disordered" evidence="5">
    <location>
        <begin position="23"/>
        <end position="48"/>
    </location>
</feature>
<sequence>MKRMILIFGLVLTMAILSACGSDGSKDEHENHKNHEQHNSESKKTSQSLDWDVQSFSFKDQNEAEFGLEDLKGKVWMANFIFTNCTTVCPPMTAHMAKLQGMAKEEKVDVEFVSFSIDPKRDNADALKKFGENYDADFSNWHFLGGYEEKQIEQLARDSFKTPVVADPNSDQFIHASAFFLVDKEGKVVSRYDGVENTPYEEIIADMKNRLKK</sequence>
<dbReference type="CDD" id="cd02968">
    <property type="entry name" value="SCO"/>
    <property type="match status" value="1"/>
</dbReference>
<evidence type="ECO:0000256" key="1">
    <source>
        <dbReference type="ARBA" id="ARBA00010996"/>
    </source>
</evidence>
<keyword evidence="9" id="KW-1185">Reference proteome</keyword>
<dbReference type="EMBL" id="CP015378">
    <property type="protein sequence ID" value="ANC76160.1"/>
    <property type="molecule type" value="Genomic_DNA"/>
</dbReference>
<proteinExistence type="inferred from homology"/>
<reference evidence="8 9" key="1">
    <citation type="submission" date="2016-04" db="EMBL/GenBank/DDBJ databases">
        <title>Complete genome sequence of Fictibacillus phosphorivorans G25-29, a strain toxic to nematodes.</title>
        <authorList>
            <person name="Zheng Z."/>
        </authorList>
    </citation>
    <scope>NUCLEOTIDE SEQUENCE [LARGE SCALE GENOMIC DNA]</scope>
    <source>
        <strain evidence="8 9">G25-29</strain>
    </source>
</reference>
<dbReference type="Pfam" id="PF02630">
    <property type="entry name" value="SCO1-SenC"/>
    <property type="match status" value="1"/>
</dbReference>
<dbReference type="Proteomes" id="UP000076623">
    <property type="component" value="Chromosome"/>
</dbReference>
<evidence type="ECO:0000313" key="9">
    <source>
        <dbReference type="Proteomes" id="UP000076623"/>
    </source>
</evidence>
<dbReference type="KEGG" id="fpn:ABE65_004780"/>
<keyword evidence="2 3" id="KW-0186">Copper</keyword>
<feature type="domain" description="Thioredoxin" evidence="7">
    <location>
        <begin position="47"/>
        <end position="212"/>
    </location>
</feature>
<feature type="compositionally biased region" description="Basic and acidic residues" evidence="5">
    <location>
        <begin position="24"/>
        <end position="44"/>
    </location>
</feature>
<dbReference type="InterPro" id="IPR013766">
    <property type="entry name" value="Thioredoxin_domain"/>
</dbReference>
<dbReference type="PROSITE" id="PS51352">
    <property type="entry name" value="THIOREDOXIN_2"/>
    <property type="match status" value="1"/>
</dbReference>
<comment type="similarity">
    <text evidence="1">Belongs to the SCO1/2 family.</text>
</comment>
<dbReference type="STRING" id="1221500.ABE65_004780"/>
<accession>A0A160IKW7</accession>
<feature type="disulfide bond" description="Redox-active" evidence="4">
    <location>
        <begin position="85"/>
        <end position="89"/>
    </location>
</feature>
<evidence type="ECO:0000256" key="2">
    <source>
        <dbReference type="ARBA" id="ARBA00023008"/>
    </source>
</evidence>
<feature type="binding site" evidence="3">
    <location>
        <position position="175"/>
    </location>
    <ligand>
        <name>Cu cation</name>
        <dbReference type="ChEBI" id="CHEBI:23378"/>
    </ligand>
</feature>
<dbReference type="PROSITE" id="PS51257">
    <property type="entry name" value="PROKAR_LIPOPROTEIN"/>
    <property type="match status" value="1"/>
</dbReference>
<keyword evidence="3" id="KW-0479">Metal-binding</keyword>
<feature type="signal peptide" evidence="6">
    <location>
        <begin position="1"/>
        <end position="21"/>
    </location>
</feature>
<feature type="chain" id="PRO_5007815985" description="Thioredoxin domain-containing protein" evidence="6">
    <location>
        <begin position="22"/>
        <end position="213"/>
    </location>
</feature>
<dbReference type="InterPro" id="IPR003782">
    <property type="entry name" value="SCO1/SenC"/>
</dbReference>
<keyword evidence="4" id="KW-1015">Disulfide bond</keyword>
<evidence type="ECO:0000256" key="5">
    <source>
        <dbReference type="SAM" id="MobiDB-lite"/>
    </source>
</evidence>
<dbReference type="InterPro" id="IPR036249">
    <property type="entry name" value="Thioredoxin-like_sf"/>
</dbReference>